<dbReference type="EMBL" id="BAAAZH010000006">
    <property type="protein sequence ID" value="GAA4111379.1"/>
    <property type="molecule type" value="Genomic_DNA"/>
</dbReference>
<dbReference type="RefSeq" id="WP_344731848.1">
    <property type="nucleotide sequence ID" value="NZ_BAAAZH010000006.1"/>
</dbReference>
<dbReference type="InterPro" id="IPR036188">
    <property type="entry name" value="FAD/NAD-bd_sf"/>
</dbReference>
<comment type="caution">
    <text evidence="2">The sequence shown here is derived from an EMBL/GenBank/DDBJ whole genome shotgun (WGS) entry which is preliminary data.</text>
</comment>
<evidence type="ECO:0000256" key="1">
    <source>
        <dbReference type="SAM" id="MobiDB-lite"/>
    </source>
</evidence>
<feature type="region of interest" description="Disordered" evidence="1">
    <location>
        <begin position="181"/>
        <end position="201"/>
    </location>
</feature>
<feature type="compositionally biased region" description="Low complexity" evidence="1">
    <location>
        <begin position="181"/>
        <end position="194"/>
    </location>
</feature>
<dbReference type="Gene3D" id="3.50.50.60">
    <property type="entry name" value="FAD/NAD(P)-binding domain"/>
    <property type="match status" value="1"/>
</dbReference>
<proteinExistence type="predicted"/>
<name>A0ABP7XDP5_9ACTN</name>
<accession>A0ABP7XDP5</accession>
<evidence type="ECO:0008006" key="4">
    <source>
        <dbReference type="Google" id="ProtNLM"/>
    </source>
</evidence>
<evidence type="ECO:0000313" key="2">
    <source>
        <dbReference type="EMBL" id="GAA4111379.1"/>
    </source>
</evidence>
<gene>
    <name evidence="2" type="ORF">GCM10022215_07120</name>
</gene>
<keyword evidence="3" id="KW-1185">Reference proteome</keyword>
<organism evidence="2 3">
    <name type="scientific">Nocardioides fonticola</name>
    <dbReference type="NCBI Taxonomy" id="450363"/>
    <lineage>
        <taxon>Bacteria</taxon>
        <taxon>Bacillati</taxon>
        <taxon>Actinomycetota</taxon>
        <taxon>Actinomycetes</taxon>
        <taxon>Propionibacteriales</taxon>
        <taxon>Nocardioidaceae</taxon>
        <taxon>Nocardioides</taxon>
    </lineage>
</organism>
<protein>
    <recommendedName>
        <fullName evidence="4">Flavoprotein</fullName>
    </recommendedName>
</protein>
<dbReference type="Proteomes" id="UP001501495">
    <property type="component" value="Unassembled WGS sequence"/>
</dbReference>
<dbReference type="SUPFAM" id="SSF51905">
    <property type="entry name" value="FAD/NAD(P)-binding domain"/>
    <property type="match status" value="1"/>
</dbReference>
<evidence type="ECO:0000313" key="3">
    <source>
        <dbReference type="Proteomes" id="UP001501495"/>
    </source>
</evidence>
<sequence length="201" mass="21874">MSRRPPAPRAAFAGRMILDDAWRREDFSGRRVAVVGPGREVACVVPAALRSAERVTVFLDEPDWLLPAGPAPVRGALGALGRVPALDAVLTRPVARLQLRRHVDDAWTRRLLTPHRFSHRRPGVDLAFYDALADPRCRFIAWPVYAMAPQGVRTAEGIEHRVDVVVLTPAARIRAELREPATAASTAGTAAPVADTQETAS</sequence>
<reference evidence="3" key="1">
    <citation type="journal article" date="2019" name="Int. J. Syst. Evol. Microbiol.">
        <title>The Global Catalogue of Microorganisms (GCM) 10K type strain sequencing project: providing services to taxonomists for standard genome sequencing and annotation.</title>
        <authorList>
            <consortium name="The Broad Institute Genomics Platform"/>
            <consortium name="The Broad Institute Genome Sequencing Center for Infectious Disease"/>
            <person name="Wu L."/>
            <person name="Ma J."/>
        </authorList>
    </citation>
    <scope>NUCLEOTIDE SEQUENCE [LARGE SCALE GENOMIC DNA]</scope>
    <source>
        <strain evidence="3">JCM 16703</strain>
    </source>
</reference>